<reference evidence="4 5" key="1">
    <citation type="submission" date="2024-05" db="EMBL/GenBank/DDBJ databases">
        <authorList>
            <person name="Kim H.-Y."/>
            <person name="Kim E."/>
            <person name="Cai Y."/>
            <person name="Yang S.-M."/>
            <person name="Lee W."/>
        </authorList>
    </citation>
    <scope>NUCLEOTIDE SEQUENCE [LARGE SCALE GENOMIC DNA]</scope>
    <source>
        <strain evidence="4 5">FBL11</strain>
    </source>
</reference>
<keyword evidence="2" id="KW-1133">Transmembrane helix</keyword>
<feature type="compositionally biased region" description="Low complexity" evidence="1">
    <location>
        <begin position="124"/>
        <end position="134"/>
    </location>
</feature>
<feature type="compositionally biased region" description="Polar residues" evidence="1">
    <location>
        <begin position="284"/>
        <end position="298"/>
    </location>
</feature>
<feature type="domain" description="FHA" evidence="3">
    <location>
        <begin position="40"/>
        <end position="89"/>
    </location>
</feature>
<dbReference type="Gene3D" id="2.60.200.20">
    <property type="match status" value="1"/>
</dbReference>
<feature type="compositionally biased region" description="Basic and acidic residues" evidence="1">
    <location>
        <begin position="234"/>
        <end position="246"/>
    </location>
</feature>
<feature type="compositionally biased region" description="Low complexity" evidence="1">
    <location>
        <begin position="172"/>
        <end position="202"/>
    </location>
</feature>
<gene>
    <name evidence="4" type="ORF">AAIR29_11245</name>
</gene>
<keyword evidence="5" id="KW-1185">Reference proteome</keyword>
<dbReference type="SMART" id="SM00240">
    <property type="entry name" value="FHA"/>
    <property type="match status" value="1"/>
</dbReference>
<evidence type="ECO:0000256" key="2">
    <source>
        <dbReference type="SAM" id="Phobius"/>
    </source>
</evidence>
<dbReference type="InterPro" id="IPR000253">
    <property type="entry name" value="FHA_dom"/>
</dbReference>
<dbReference type="EMBL" id="JBDGHN010000005">
    <property type="protein sequence ID" value="MEN2752207.1"/>
    <property type="molecule type" value="Genomic_DNA"/>
</dbReference>
<comment type="caution">
    <text evidence="4">The sequence shown here is derived from an EMBL/GenBank/DDBJ whole genome shotgun (WGS) entry which is preliminary data.</text>
</comment>
<dbReference type="Pfam" id="PF00498">
    <property type="entry name" value="FHA"/>
    <property type="match status" value="1"/>
</dbReference>
<feature type="region of interest" description="Disordered" evidence="1">
    <location>
        <begin position="124"/>
        <end position="145"/>
    </location>
</feature>
<protein>
    <submittedName>
        <fullName evidence="4">FHA domain-containing protein</fullName>
    </submittedName>
</protein>
<accession>A0ABU9XCZ3</accession>
<dbReference type="PANTHER" id="PTHR23308">
    <property type="entry name" value="NUCLEAR INHIBITOR OF PROTEIN PHOSPHATASE-1"/>
    <property type="match status" value="1"/>
</dbReference>
<dbReference type="InterPro" id="IPR050923">
    <property type="entry name" value="Cell_Proc_Reg/RNA_Proc"/>
</dbReference>
<evidence type="ECO:0000259" key="3">
    <source>
        <dbReference type="PROSITE" id="PS50006"/>
    </source>
</evidence>
<dbReference type="Proteomes" id="UP001461960">
    <property type="component" value="Unassembled WGS sequence"/>
</dbReference>
<name>A0ABU9XCZ3_9GAMM</name>
<feature type="region of interest" description="Disordered" evidence="1">
    <location>
        <begin position="172"/>
        <end position="304"/>
    </location>
</feature>
<feature type="transmembrane region" description="Helical" evidence="2">
    <location>
        <begin position="310"/>
        <end position="328"/>
    </location>
</feature>
<keyword evidence="2" id="KW-0472">Membrane</keyword>
<dbReference type="RefSeq" id="WP_299218030.1">
    <property type="nucleotide sequence ID" value="NZ_JBDGHN010000005.1"/>
</dbReference>
<evidence type="ECO:0000313" key="5">
    <source>
        <dbReference type="Proteomes" id="UP001461960"/>
    </source>
</evidence>
<proteinExistence type="predicted"/>
<feature type="compositionally biased region" description="Polar residues" evidence="1">
    <location>
        <begin position="265"/>
        <end position="275"/>
    </location>
</feature>
<feature type="compositionally biased region" description="Polar residues" evidence="1">
    <location>
        <begin position="218"/>
        <end position="232"/>
    </location>
</feature>
<dbReference type="PROSITE" id="PS50006">
    <property type="entry name" value="FHA_DOMAIN"/>
    <property type="match status" value="1"/>
</dbReference>
<dbReference type="SUPFAM" id="SSF49879">
    <property type="entry name" value="SMAD/FHA domain"/>
    <property type="match status" value="1"/>
</dbReference>
<evidence type="ECO:0000313" key="4">
    <source>
        <dbReference type="EMBL" id="MEN2752207.1"/>
    </source>
</evidence>
<evidence type="ECO:0000256" key="1">
    <source>
        <dbReference type="SAM" id="MobiDB-lite"/>
    </source>
</evidence>
<dbReference type="CDD" id="cd00060">
    <property type="entry name" value="FHA"/>
    <property type="match status" value="1"/>
</dbReference>
<sequence length="333" mass="35520">MTNNLDDNNLLKTKEETTTWQLNAMTEALGDLTLTVDDSLSIGRGNDNDVVLGSKAVSRNHALLSVLNGDLYIKDLDSSNGTFINDERIEGNKSTHLNTNDTVGFASFVFKVAAPQVDTDPVTPVAAAPAEPVTKQSTATDKDDVLTESAVDETAVNEEPVVKDTIVTEVLSSTTSESAETPTNTATETTSQSISAPSAAAAKEPMMSNDKSKETLNHEPTVNEPITKQPTAHQEPDDAPEHDKTTKTTLQEESDPDVLRAKQAASAQFSGTANLGQGRDLGTEGNNAMDQAVNNPANTGHPEKKPSGSWFIWVFIVIIIIGIALWLFNMGGV</sequence>
<dbReference type="InterPro" id="IPR008984">
    <property type="entry name" value="SMAD_FHA_dom_sf"/>
</dbReference>
<keyword evidence="2" id="KW-0812">Transmembrane</keyword>
<organism evidence="4 5">
    <name type="scientific">Psychrobacter saeujeotis</name>
    <dbReference type="NCBI Taxonomy" id="3143436"/>
    <lineage>
        <taxon>Bacteria</taxon>
        <taxon>Pseudomonadati</taxon>
        <taxon>Pseudomonadota</taxon>
        <taxon>Gammaproteobacteria</taxon>
        <taxon>Moraxellales</taxon>
        <taxon>Moraxellaceae</taxon>
        <taxon>Psychrobacter</taxon>
    </lineage>
</organism>